<proteinExistence type="predicted"/>
<dbReference type="GO" id="GO:0003824">
    <property type="term" value="F:catalytic activity"/>
    <property type="evidence" value="ECO:0007669"/>
    <property type="project" value="InterPro"/>
</dbReference>
<keyword evidence="2" id="KW-0479">Metal-binding</keyword>
<evidence type="ECO:0000313" key="6">
    <source>
        <dbReference type="Proteomes" id="UP000635726"/>
    </source>
</evidence>
<dbReference type="InterPro" id="IPR058240">
    <property type="entry name" value="rSAM_sf"/>
</dbReference>
<evidence type="ECO:0000256" key="3">
    <source>
        <dbReference type="ARBA" id="ARBA00023004"/>
    </source>
</evidence>
<keyword evidence="1" id="KW-0949">S-adenosyl-L-methionine</keyword>
<dbReference type="CDD" id="cd01335">
    <property type="entry name" value="Radical_SAM"/>
    <property type="match status" value="1"/>
</dbReference>
<dbReference type="SUPFAM" id="SSF102114">
    <property type="entry name" value="Radical SAM enzymes"/>
    <property type="match status" value="1"/>
</dbReference>
<dbReference type="Proteomes" id="UP000635726">
    <property type="component" value="Unassembled WGS sequence"/>
</dbReference>
<name>A0A917UQK3_9DEIO</name>
<reference evidence="5" key="1">
    <citation type="journal article" date="2014" name="Int. J. Syst. Evol. Microbiol.">
        <title>Complete genome sequence of Corynebacterium casei LMG S-19264T (=DSM 44701T), isolated from a smear-ripened cheese.</title>
        <authorList>
            <consortium name="US DOE Joint Genome Institute (JGI-PGF)"/>
            <person name="Walter F."/>
            <person name="Albersmeier A."/>
            <person name="Kalinowski J."/>
            <person name="Ruckert C."/>
        </authorList>
    </citation>
    <scope>NUCLEOTIDE SEQUENCE</scope>
    <source>
        <strain evidence="5">JCM 14371</strain>
    </source>
</reference>
<dbReference type="Gene3D" id="3.20.20.70">
    <property type="entry name" value="Aldolase class I"/>
    <property type="match status" value="1"/>
</dbReference>
<sequence>MDLKHLSVLYRGPLESCTYACPYCPFAKHHETPAEHRADGEALERFLRWVEAQPFTVSVLFTPWGEALAHARYQQAIVRLGRLPNVRQVAIQTNLSGRLDWTRDANLDKTGLWCTYHPGETSAERFLKRCTELDARGVRYSVGTVGLKRHLPEIEAMRAALPAHVYLWVNAYRPEERRATPEDVARLVAVDPLFEVNRRYRVRGQPCTAGEDAVSVEGDGTVRRCHFIERPLGNLYEQDVRTLLRPRPCSRAACDCHIGYAHVPALGLPDVFRDGLLARIPDPAAWTDPAALHALLERARAHP</sequence>
<dbReference type="AlphaFoldDB" id="A0A917UQK3"/>
<evidence type="ECO:0000313" key="5">
    <source>
        <dbReference type="EMBL" id="GGJ76233.1"/>
    </source>
</evidence>
<keyword evidence="6" id="KW-1185">Reference proteome</keyword>
<dbReference type="PANTHER" id="PTHR11228:SF7">
    <property type="entry name" value="PQQA PEPTIDE CYCLASE"/>
    <property type="match status" value="1"/>
</dbReference>
<dbReference type="InterPro" id="IPR013785">
    <property type="entry name" value="Aldolase_TIM"/>
</dbReference>
<comment type="caution">
    <text evidence="5">The sequence shown here is derived from an EMBL/GenBank/DDBJ whole genome shotgun (WGS) entry which is preliminary data.</text>
</comment>
<dbReference type="NCBIfam" id="NF038073">
    <property type="entry name" value="rSAM_STM4011"/>
    <property type="match status" value="1"/>
</dbReference>
<dbReference type="GO" id="GO:0051536">
    <property type="term" value="F:iron-sulfur cluster binding"/>
    <property type="evidence" value="ECO:0007669"/>
    <property type="project" value="UniProtKB-KW"/>
</dbReference>
<evidence type="ECO:0008006" key="7">
    <source>
        <dbReference type="Google" id="ProtNLM"/>
    </source>
</evidence>
<protein>
    <recommendedName>
        <fullName evidence="7">Radical SAM protein</fullName>
    </recommendedName>
</protein>
<dbReference type="SFLD" id="SFLDS00029">
    <property type="entry name" value="Radical_SAM"/>
    <property type="match status" value="1"/>
</dbReference>
<organism evidence="5 6">
    <name type="scientific">Deinococcus aquiradiocola</name>
    <dbReference type="NCBI Taxonomy" id="393059"/>
    <lineage>
        <taxon>Bacteria</taxon>
        <taxon>Thermotogati</taxon>
        <taxon>Deinococcota</taxon>
        <taxon>Deinococci</taxon>
        <taxon>Deinococcales</taxon>
        <taxon>Deinococcaceae</taxon>
        <taxon>Deinococcus</taxon>
    </lineage>
</organism>
<dbReference type="InterPro" id="IPR047771">
    <property type="entry name" value="Radical_SAM_STM4011-like"/>
</dbReference>
<dbReference type="GO" id="GO:0046872">
    <property type="term" value="F:metal ion binding"/>
    <property type="evidence" value="ECO:0007669"/>
    <property type="project" value="UniProtKB-KW"/>
</dbReference>
<keyword evidence="4" id="KW-0411">Iron-sulfur</keyword>
<accession>A0A917UQK3</accession>
<dbReference type="InterPro" id="IPR007197">
    <property type="entry name" value="rSAM"/>
</dbReference>
<evidence type="ECO:0000256" key="4">
    <source>
        <dbReference type="ARBA" id="ARBA00023014"/>
    </source>
</evidence>
<dbReference type="EMBL" id="BMOE01000006">
    <property type="protein sequence ID" value="GGJ76233.1"/>
    <property type="molecule type" value="Genomic_DNA"/>
</dbReference>
<evidence type="ECO:0000256" key="2">
    <source>
        <dbReference type="ARBA" id="ARBA00022723"/>
    </source>
</evidence>
<dbReference type="PANTHER" id="PTHR11228">
    <property type="entry name" value="RADICAL SAM DOMAIN PROTEIN"/>
    <property type="match status" value="1"/>
</dbReference>
<evidence type="ECO:0000256" key="1">
    <source>
        <dbReference type="ARBA" id="ARBA00022691"/>
    </source>
</evidence>
<keyword evidence="3" id="KW-0408">Iron</keyword>
<dbReference type="RefSeq" id="WP_188963132.1">
    <property type="nucleotide sequence ID" value="NZ_BMOE01000006.1"/>
</dbReference>
<reference evidence="5" key="2">
    <citation type="submission" date="2020-09" db="EMBL/GenBank/DDBJ databases">
        <authorList>
            <person name="Sun Q."/>
            <person name="Ohkuma M."/>
        </authorList>
    </citation>
    <scope>NUCLEOTIDE SEQUENCE</scope>
    <source>
        <strain evidence="5">JCM 14371</strain>
    </source>
</reference>
<dbReference type="InterPro" id="IPR050377">
    <property type="entry name" value="Radical_SAM_PqqE_MftC-like"/>
</dbReference>
<gene>
    <name evidence="5" type="ORF">GCM10008939_20540</name>
</gene>